<accession>A0A3S5FCI7</accession>
<comment type="caution">
    <text evidence="2">The sequence shown here is derived from an EMBL/GenBank/DDBJ whole genome shotgun (WGS) entry which is preliminary data.</text>
</comment>
<evidence type="ECO:0000313" key="2">
    <source>
        <dbReference type="EMBL" id="VEL12827.1"/>
    </source>
</evidence>
<keyword evidence="3" id="KW-1185">Reference proteome</keyword>
<name>A0A3S5FCI7_9PLAT</name>
<evidence type="ECO:0000313" key="3">
    <source>
        <dbReference type="Proteomes" id="UP000784294"/>
    </source>
</evidence>
<gene>
    <name evidence="2" type="ORF">PXEA_LOCUS6267</name>
</gene>
<dbReference type="AlphaFoldDB" id="A0A3S5FCI7"/>
<sequence>MFSQSQEDEGAAFRLFDAYRQGQLDIAVLDSQSAGSHAIAISTSEAALATSSSGPSKTCPSLADSALTTVSKSASSSPSKASGSVDSTSDQACSALPRSWRLPTDRDEPRQTAPRPGLLDLPSQASPPAWAPQTGPPAPPPSTTTEAQLAG</sequence>
<dbReference type="Proteomes" id="UP000784294">
    <property type="component" value="Unassembled WGS sequence"/>
</dbReference>
<feature type="region of interest" description="Disordered" evidence="1">
    <location>
        <begin position="68"/>
        <end position="151"/>
    </location>
</feature>
<reference evidence="2" key="1">
    <citation type="submission" date="2018-11" db="EMBL/GenBank/DDBJ databases">
        <authorList>
            <consortium name="Pathogen Informatics"/>
        </authorList>
    </citation>
    <scope>NUCLEOTIDE SEQUENCE</scope>
</reference>
<protein>
    <submittedName>
        <fullName evidence="2">Uncharacterized protein</fullName>
    </submittedName>
</protein>
<dbReference type="EMBL" id="CAAALY010015966">
    <property type="protein sequence ID" value="VEL12827.1"/>
    <property type="molecule type" value="Genomic_DNA"/>
</dbReference>
<evidence type="ECO:0000256" key="1">
    <source>
        <dbReference type="SAM" id="MobiDB-lite"/>
    </source>
</evidence>
<feature type="compositionally biased region" description="Low complexity" evidence="1">
    <location>
        <begin position="68"/>
        <end position="87"/>
    </location>
</feature>
<organism evidence="2 3">
    <name type="scientific">Protopolystoma xenopodis</name>
    <dbReference type="NCBI Taxonomy" id="117903"/>
    <lineage>
        <taxon>Eukaryota</taxon>
        <taxon>Metazoa</taxon>
        <taxon>Spiralia</taxon>
        <taxon>Lophotrochozoa</taxon>
        <taxon>Platyhelminthes</taxon>
        <taxon>Monogenea</taxon>
        <taxon>Polyopisthocotylea</taxon>
        <taxon>Polystomatidea</taxon>
        <taxon>Polystomatidae</taxon>
        <taxon>Protopolystoma</taxon>
    </lineage>
</organism>
<proteinExistence type="predicted"/>
<feature type="compositionally biased region" description="Low complexity" evidence="1">
    <location>
        <begin position="122"/>
        <end position="133"/>
    </location>
</feature>